<dbReference type="Proteomes" id="UP000516370">
    <property type="component" value="Chromosome"/>
</dbReference>
<keyword evidence="6" id="KW-0997">Cell inner membrane</keyword>
<protein>
    <recommendedName>
        <fullName evidence="14">Glutathione import ATP-binding protein GsiA</fullName>
        <ecNumber evidence="13">7.4.2.10</ecNumber>
    </recommendedName>
</protein>
<evidence type="ECO:0000256" key="2">
    <source>
        <dbReference type="ARBA" id="ARBA00004533"/>
    </source>
</evidence>
<dbReference type="GO" id="GO:0005886">
    <property type="term" value="C:plasma membrane"/>
    <property type="evidence" value="ECO:0007669"/>
    <property type="project" value="UniProtKB-SubCell"/>
</dbReference>
<evidence type="ECO:0000256" key="11">
    <source>
        <dbReference type="ARBA" id="ARBA00037530"/>
    </source>
</evidence>
<comment type="similarity">
    <text evidence="12">Belongs to the ABC transporter superfamily. Glutathione importer (TC 3.A.1.5.11) family.</text>
</comment>
<evidence type="ECO:0000313" key="18">
    <source>
        <dbReference type="Proteomes" id="UP000516370"/>
    </source>
</evidence>
<evidence type="ECO:0000256" key="8">
    <source>
        <dbReference type="ARBA" id="ARBA00022840"/>
    </source>
</evidence>
<dbReference type="InterPro" id="IPR003439">
    <property type="entry name" value="ABC_transporter-like_ATP-bd"/>
</dbReference>
<evidence type="ECO:0000259" key="16">
    <source>
        <dbReference type="PROSITE" id="PS50893"/>
    </source>
</evidence>
<dbReference type="GO" id="GO:0016887">
    <property type="term" value="F:ATP hydrolysis activity"/>
    <property type="evidence" value="ECO:0007669"/>
    <property type="project" value="InterPro"/>
</dbReference>
<gene>
    <name evidence="17" type="ORF">IBG28_09625</name>
</gene>
<accession>A0A7H1JBG2</accession>
<dbReference type="EMBL" id="CP061081">
    <property type="protein sequence ID" value="QNT07828.1"/>
    <property type="molecule type" value="Genomic_DNA"/>
</dbReference>
<organism evidence="17 18">
    <name type="scientific">Marinomonas arctica</name>
    <dbReference type="NCBI Taxonomy" id="383750"/>
    <lineage>
        <taxon>Bacteria</taxon>
        <taxon>Pseudomonadati</taxon>
        <taxon>Pseudomonadota</taxon>
        <taxon>Gammaproteobacteria</taxon>
        <taxon>Oceanospirillales</taxon>
        <taxon>Oceanospirillaceae</taxon>
        <taxon>Marinomonas</taxon>
    </lineage>
</organism>
<comment type="subunit">
    <text evidence="3">The complex is composed of two ATP-binding proteins (GsiA), two transmembrane proteins (GsiC and GsiD) and a solute-binding protein (GsiB).</text>
</comment>
<keyword evidence="9" id="KW-1278">Translocase</keyword>
<dbReference type="InterPro" id="IPR050319">
    <property type="entry name" value="ABC_transp_ATP-bind"/>
</dbReference>
<dbReference type="GO" id="GO:0055085">
    <property type="term" value="P:transmembrane transport"/>
    <property type="evidence" value="ECO:0007669"/>
    <property type="project" value="UniProtKB-ARBA"/>
</dbReference>
<dbReference type="PANTHER" id="PTHR43776:SF15">
    <property type="entry name" value="GLUTATHIONE IMPORT ATP-BINDING PROTEIN GSIA"/>
    <property type="match status" value="1"/>
</dbReference>
<keyword evidence="18" id="KW-1185">Reference proteome</keyword>
<dbReference type="PROSITE" id="PS00211">
    <property type="entry name" value="ABC_TRANSPORTER_1"/>
    <property type="match status" value="1"/>
</dbReference>
<dbReference type="CDD" id="cd03257">
    <property type="entry name" value="ABC_NikE_OppD_transporters"/>
    <property type="match status" value="1"/>
</dbReference>
<dbReference type="SMART" id="SM00382">
    <property type="entry name" value="AAA"/>
    <property type="match status" value="1"/>
</dbReference>
<proteinExistence type="inferred from homology"/>
<dbReference type="InterPro" id="IPR027417">
    <property type="entry name" value="P-loop_NTPase"/>
</dbReference>
<evidence type="ECO:0000256" key="4">
    <source>
        <dbReference type="ARBA" id="ARBA00022448"/>
    </source>
</evidence>
<dbReference type="RefSeq" id="WP_111607528.1">
    <property type="nucleotide sequence ID" value="NZ_BMLJ01000006.1"/>
</dbReference>
<evidence type="ECO:0000256" key="3">
    <source>
        <dbReference type="ARBA" id="ARBA00011469"/>
    </source>
</evidence>
<evidence type="ECO:0000256" key="14">
    <source>
        <dbReference type="ARBA" id="ARBA00041187"/>
    </source>
</evidence>
<dbReference type="AlphaFoldDB" id="A0A7H1JBG2"/>
<evidence type="ECO:0000256" key="5">
    <source>
        <dbReference type="ARBA" id="ARBA00022475"/>
    </source>
</evidence>
<comment type="subcellular location">
    <subcellularLocation>
        <location evidence="2">Cell inner membrane</location>
    </subcellularLocation>
    <subcellularLocation>
        <location evidence="1">Membrane</location>
        <topology evidence="1">Peripheral membrane protein</topology>
    </subcellularLocation>
</comment>
<comment type="function">
    <text evidence="11">Part of the ABC transporter complex GsiABCD involved in glutathione import. Responsible for energy coupling to the transport system.</text>
</comment>
<dbReference type="KEGG" id="mard:IBG28_09625"/>
<keyword evidence="4" id="KW-0813">Transport</keyword>
<dbReference type="Pfam" id="PF00005">
    <property type="entry name" value="ABC_tran"/>
    <property type="match status" value="1"/>
</dbReference>
<keyword evidence="10" id="KW-0472">Membrane</keyword>
<evidence type="ECO:0000256" key="7">
    <source>
        <dbReference type="ARBA" id="ARBA00022741"/>
    </source>
</evidence>
<dbReference type="Gene3D" id="3.40.50.300">
    <property type="entry name" value="P-loop containing nucleotide triphosphate hydrolases"/>
    <property type="match status" value="1"/>
</dbReference>
<feature type="domain" description="ABC transporter" evidence="16">
    <location>
        <begin position="6"/>
        <end position="241"/>
    </location>
</feature>
<keyword evidence="8 17" id="KW-0067">ATP-binding</keyword>
<dbReference type="InterPro" id="IPR003593">
    <property type="entry name" value="AAA+_ATPase"/>
</dbReference>
<evidence type="ECO:0000256" key="6">
    <source>
        <dbReference type="ARBA" id="ARBA00022519"/>
    </source>
</evidence>
<keyword evidence="5" id="KW-1003">Cell membrane</keyword>
<comment type="catalytic activity">
    <reaction evidence="15">
        <text>glutathione(out) + ATP + H2O = glutathione(in) + ADP + phosphate + H(+)</text>
        <dbReference type="Rhea" id="RHEA:29791"/>
        <dbReference type="ChEBI" id="CHEBI:15377"/>
        <dbReference type="ChEBI" id="CHEBI:15378"/>
        <dbReference type="ChEBI" id="CHEBI:30616"/>
        <dbReference type="ChEBI" id="CHEBI:43474"/>
        <dbReference type="ChEBI" id="CHEBI:57925"/>
        <dbReference type="ChEBI" id="CHEBI:456216"/>
        <dbReference type="EC" id="7.4.2.10"/>
    </reaction>
</comment>
<dbReference type="OrthoDB" id="9784450at2"/>
<keyword evidence="7" id="KW-0547">Nucleotide-binding</keyword>
<evidence type="ECO:0000256" key="13">
    <source>
        <dbReference type="ARBA" id="ARBA00039050"/>
    </source>
</evidence>
<dbReference type="EC" id="7.4.2.10" evidence="13"/>
<dbReference type="InterPro" id="IPR017871">
    <property type="entry name" value="ABC_transporter-like_CS"/>
</dbReference>
<name>A0A7H1JBG2_9GAMM</name>
<evidence type="ECO:0000256" key="15">
    <source>
        <dbReference type="ARBA" id="ARBA00047640"/>
    </source>
</evidence>
<dbReference type="SUPFAM" id="SSF52540">
    <property type="entry name" value="P-loop containing nucleoside triphosphate hydrolases"/>
    <property type="match status" value="1"/>
</dbReference>
<dbReference type="PANTHER" id="PTHR43776">
    <property type="entry name" value="TRANSPORT ATP-BINDING PROTEIN"/>
    <property type="match status" value="1"/>
</dbReference>
<reference evidence="17 18" key="1">
    <citation type="submission" date="2020-09" db="EMBL/GenBank/DDBJ databases">
        <title>Complete genome sequence of an Arctic sea ice bacterium Marinomonas arctica BSI20414.</title>
        <authorList>
            <person name="Liao L."/>
            <person name="Chen B."/>
        </authorList>
    </citation>
    <scope>NUCLEOTIDE SEQUENCE [LARGE SCALE GENOMIC DNA]</scope>
    <source>
        <strain evidence="17 18">BSI20414</strain>
    </source>
</reference>
<evidence type="ECO:0000256" key="1">
    <source>
        <dbReference type="ARBA" id="ARBA00004170"/>
    </source>
</evidence>
<evidence type="ECO:0000313" key="17">
    <source>
        <dbReference type="EMBL" id="QNT07828.1"/>
    </source>
</evidence>
<dbReference type="GO" id="GO:0005524">
    <property type="term" value="F:ATP binding"/>
    <property type="evidence" value="ECO:0007669"/>
    <property type="project" value="UniProtKB-KW"/>
</dbReference>
<dbReference type="PROSITE" id="PS50893">
    <property type="entry name" value="ABC_TRANSPORTER_2"/>
    <property type="match status" value="1"/>
</dbReference>
<sequence>MNMINIEGLNLSFGSGSNESKILHDVNIQVKAGESFGLVGESGSGKTTVLRCLAGQYHHWSGQLSVNGNSLQHKLDKKRCIDMQMVFQDPYGSLHPRHSIETALAEPLKIHKMDNKDQRISSILKKVGLDDSFRYRSPHQLSGGQRQRVAIARALILEPQILLLDEPTSALDVSVQAEILNLLKELKEKEGLTYLMVTHDLGVVTYLCDRVAVMQNGHIVETISSSNLANHGASEPYTKMLLDCCYHTEARLNDTTSFAN</sequence>
<evidence type="ECO:0000256" key="10">
    <source>
        <dbReference type="ARBA" id="ARBA00023136"/>
    </source>
</evidence>
<evidence type="ECO:0000256" key="9">
    <source>
        <dbReference type="ARBA" id="ARBA00022967"/>
    </source>
</evidence>
<evidence type="ECO:0000256" key="12">
    <source>
        <dbReference type="ARBA" id="ARBA00038416"/>
    </source>
</evidence>